<evidence type="ECO:0000313" key="3">
    <source>
        <dbReference type="Proteomes" id="UP000008068"/>
    </source>
</evidence>
<accession>G0P091</accession>
<keyword evidence="1" id="KW-0732">Signal</keyword>
<dbReference type="EMBL" id="GL379997">
    <property type="protein sequence ID" value="EGT41671.1"/>
    <property type="molecule type" value="Genomic_DNA"/>
</dbReference>
<proteinExistence type="predicted"/>
<evidence type="ECO:0000313" key="2">
    <source>
        <dbReference type="EMBL" id="EGT41671.1"/>
    </source>
</evidence>
<protein>
    <submittedName>
        <fullName evidence="2">Uncharacterized protein</fullName>
    </submittedName>
</protein>
<sequence length="174" mass="19694">MFTTLIIYFCIASSIHADGIATPISTPSSLSVPSSEPLSTTTSPPPFVIEDELNKIAASCFYFEDHEEITGYLYKWRIAIRSNFQLIEESIAKIGIEELHSVLGFAPPGPWKSCREPEETTSMEEYIEAKLCKGYFNRESIYFFEGRYPPAIAFFGKYSDNENKNTTGKKSRRC</sequence>
<name>G0P091_CAEBE</name>
<dbReference type="AlphaFoldDB" id="G0P091"/>
<reference evidence="3" key="1">
    <citation type="submission" date="2011-07" db="EMBL/GenBank/DDBJ databases">
        <authorList>
            <consortium name="Caenorhabditis brenneri Sequencing and Analysis Consortium"/>
            <person name="Wilson R.K."/>
        </authorList>
    </citation>
    <scope>NUCLEOTIDE SEQUENCE [LARGE SCALE GENOMIC DNA]</scope>
    <source>
        <strain evidence="3">PB2801</strain>
    </source>
</reference>
<organism evidence="3">
    <name type="scientific">Caenorhabditis brenneri</name>
    <name type="common">Nematode worm</name>
    <dbReference type="NCBI Taxonomy" id="135651"/>
    <lineage>
        <taxon>Eukaryota</taxon>
        <taxon>Metazoa</taxon>
        <taxon>Ecdysozoa</taxon>
        <taxon>Nematoda</taxon>
        <taxon>Chromadorea</taxon>
        <taxon>Rhabditida</taxon>
        <taxon>Rhabditina</taxon>
        <taxon>Rhabditomorpha</taxon>
        <taxon>Rhabditoidea</taxon>
        <taxon>Rhabditidae</taxon>
        <taxon>Peloderinae</taxon>
        <taxon>Caenorhabditis</taxon>
    </lineage>
</organism>
<dbReference type="HOGENOM" id="CLU_098406_0_0_1"/>
<feature type="chain" id="PRO_5003406581" evidence="1">
    <location>
        <begin position="18"/>
        <end position="174"/>
    </location>
</feature>
<feature type="signal peptide" evidence="1">
    <location>
        <begin position="1"/>
        <end position="17"/>
    </location>
</feature>
<gene>
    <name evidence="2" type="ORF">CAEBREN_20986</name>
</gene>
<evidence type="ECO:0000256" key="1">
    <source>
        <dbReference type="SAM" id="SignalP"/>
    </source>
</evidence>
<dbReference type="Proteomes" id="UP000008068">
    <property type="component" value="Unassembled WGS sequence"/>
</dbReference>
<dbReference type="InParanoid" id="G0P091"/>
<keyword evidence="3" id="KW-1185">Reference proteome</keyword>
<dbReference type="OrthoDB" id="5847885at2759"/>